<evidence type="ECO:0000313" key="4">
    <source>
        <dbReference type="WBParaSite" id="ACRNAN_scaffold2874.g7189.t1"/>
    </source>
</evidence>
<dbReference type="SUPFAM" id="SSF69304">
    <property type="entry name" value="Tricorn protease N-terminal domain"/>
    <property type="match status" value="1"/>
</dbReference>
<dbReference type="AlphaFoldDB" id="A0A914DKE9"/>
<keyword evidence="3" id="KW-1185">Reference proteome</keyword>
<protein>
    <submittedName>
        <fullName evidence="4">WD40-like protein</fullName>
    </submittedName>
</protein>
<dbReference type="PANTHER" id="PTHR36842:SF1">
    <property type="entry name" value="PROTEIN TOLB"/>
    <property type="match status" value="1"/>
</dbReference>
<evidence type="ECO:0000256" key="2">
    <source>
        <dbReference type="SAM" id="SignalP"/>
    </source>
</evidence>
<feature type="signal peptide" evidence="2">
    <location>
        <begin position="1"/>
        <end position="20"/>
    </location>
</feature>
<dbReference type="Gene3D" id="2.120.10.30">
    <property type="entry name" value="TolB, C-terminal domain"/>
    <property type="match status" value="5"/>
</dbReference>
<proteinExistence type="inferred from homology"/>
<evidence type="ECO:0000313" key="3">
    <source>
        <dbReference type="Proteomes" id="UP000887540"/>
    </source>
</evidence>
<dbReference type="SUPFAM" id="SSF82171">
    <property type="entry name" value="DPP6 N-terminal domain-like"/>
    <property type="match status" value="1"/>
</dbReference>
<keyword evidence="2" id="KW-0732">Signal</keyword>
<name>A0A914DKE9_9BILA</name>
<organism evidence="3 4">
    <name type="scientific">Acrobeloides nanus</name>
    <dbReference type="NCBI Taxonomy" id="290746"/>
    <lineage>
        <taxon>Eukaryota</taxon>
        <taxon>Metazoa</taxon>
        <taxon>Ecdysozoa</taxon>
        <taxon>Nematoda</taxon>
        <taxon>Chromadorea</taxon>
        <taxon>Rhabditida</taxon>
        <taxon>Tylenchina</taxon>
        <taxon>Cephalobomorpha</taxon>
        <taxon>Cephaloboidea</taxon>
        <taxon>Cephalobidae</taxon>
        <taxon>Acrobeloides</taxon>
    </lineage>
</organism>
<reference evidence="4" key="1">
    <citation type="submission" date="2022-11" db="UniProtKB">
        <authorList>
            <consortium name="WormBaseParasite"/>
        </authorList>
    </citation>
    <scope>IDENTIFICATION</scope>
</reference>
<dbReference type="PANTHER" id="PTHR36842">
    <property type="entry name" value="PROTEIN TOLB HOMOLOG"/>
    <property type="match status" value="1"/>
</dbReference>
<feature type="chain" id="PRO_5037756292" evidence="2">
    <location>
        <begin position="21"/>
        <end position="769"/>
    </location>
</feature>
<dbReference type="Pfam" id="PF07676">
    <property type="entry name" value="PD40"/>
    <property type="match status" value="6"/>
</dbReference>
<comment type="similarity">
    <text evidence="1">Belongs to the TolB family.</text>
</comment>
<dbReference type="Proteomes" id="UP000887540">
    <property type="component" value="Unplaced"/>
</dbReference>
<dbReference type="WBParaSite" id="ACRNAN_scaffold2874.g7189.t1">
    <property type="protein sequence ID" value="ACRNAN_scaffold2874.g7189.t1"/>
    <property type="gene ID" value="ACRNAN_scaffold2874.g7189"/>
</dbReference>
<sequence>MEINLLFILFLLQFLPFLYGRLKFPGEIRLKNVRQLTFGGENSGSRFSPDGRWLVFQASGLETYGTKCNQIYRLDLSHLDKRPFRLSTGLGIANSPSFYPNSQDLIYSSTFLKHGLSKDDTSVDSCPKSICEQERTRFDLTLRRICQDHSNLLEIHPEFDIFKINRLGNLQTQLTTSDFYEAESIVSPDGKWVVYSDYRPSGFRLRIMNATDSSGKRTLTNESFGYIGGASFSPDGTKIVFYASMPNRSAELESSKYRNLLRYNLVDMNLIKTKLFVINIDGTGLKEFNQLLRPSFALIFMNDGKLIFAYKNSTSSEKNYDLYAAGENGNNLERITYNPNGFDSYPAFDPKTSRLVWSSSRNATRPGEINLFIADFVDSNSKNYAFRKKISKSRRPNSSKDFLRSLNTFSTHANKLHFDNEKHLKNVQQLTFGGQNAEGYFSFQDDGIVLQAAGLERYGTSCDQIYRLAFTPTPTNETILQRLSTGLGVCTCSYLFPDGKHSIHAATFKYANFTPGKLDTCPPKKCASEEAKTDPILKELCNTSYTWDLFPQYDIFKVNEYGNLVAQLTNTWGYDAEGAISPDGKSIVFTSLRTGDPEIWIMNSDGSNPRQLTFDLGYDGGPFFSPDGTKIGFRASRPKTDKEINKYKTLLSYSLVEPLAMELFTINIDGTGLRQITHLGGSNWAPFYLDDNKRIVFSTNFNATGHFGSFDLYVINEDESGLERVTFNENGFDAFPMMSHNGKKLIWGSSRNGKGPMDLNLFLADWLEK</sequence>
<dbReference type="InterPro" id="IPR011042">
    <property type="entry name" value="6-blade_b-propeller_TolB-like"/>
</dbReference>
<evidence type="ECO:0000256" key="1">
    <source>
        <dbReference type="ARBA" id="ARBA00009820"/>
    </source>
</evidence>
<accession>A0A914DKE9</accession>
<dbReference type="InterPro" id="IPR011659">
    <property type="entry name" value="WD40"/>
</dbReference>